<gene>
    <name evidence="2" type="ORF">BSTOLATCC_MIC8505</name>
</gene>
<dbReference type="Pfam" id="PF02141">
    <property type="entry name" value="DENN"/>
    <property type="match status" value="1"/>
</dbReference>
<dbReference type="SMART" id="SM00800">
    <property type="entry name" value="uDENN"/>
    <property type="match status" value="1"/>
</dbReference>
<name>A0AAU9IGK4_9CILI</name>
<dbReference type="Pfam" id="PF03456">
    <property type="entry name" value="uDENN"/>
    <property type="match status" value="1"/>
</dbReference>
<dbReference type="Gene3D" id="3.40.50.11500">
    <property type="match status" value="1"/>
</dbReference>
<evidence type="ECO:0000259" key="1">
    <source>
        <dbReference type="PROSITE" id="PS50211"/>
    </source>
</evidence>
<dbReference type="SMART" id="SM00799">
    <property type="entry name" value="DENN"/>
    <property type="match status" value="1"/>
</dbReference>
<dbReference type="InterPro" id="IPR005113">
    <property type="entry name" value="uDENN_dom"/>
</dbReference>
<proteinExistence type="predicted"/>
<organism evidence="2 3">
    <name type="scientific">Blepharisma stoltei</name>
    <dbReference type="NCBI Taxonomy" id="1481888"/>
    <lineage>
        <taxon>Eukaryota</taxon>
        <taxon>Sar</taxon>
        <taxon>Alveolata</taxon>
        <taxon>Ciliophora</taxon>
        <taxon>Postciliodesmatophora</taxon>
        <taxon>Heterotrichea</taxon>
        <taxon>Heterotrichida</taxon>
        <taxon>Blepharismidae</taxon>
        <taxon>Blepharisma</taxon>
    </lineage>
</organism>
<dbReference type="PROSITE" id="PS50211">
    <property type="entry name" value="DENN"/>
    <property type="match status" value="1"/>
</dbReference>
<dbReference type="GO" id="GO:0032483">
    <property type="term" value="P:regulation of Rab protein signal transduction"/>
    <property type="evidence" value="ECO:0007669"/>
    <property type="project" value="TreeGrafter"/>
</dbReference>
<comment type="caution">
    <text evidence="2">The sequence shown here is derived from an EMBL/GenBank/DDBJ whole genome shotgun (WGS) entry which is preliminary data.</text>
</comment>
<dbReference type="InterPro" id="IPR043153">
    <property type="entry name" value="DENN_C"/>
</dbReference>
<dbReference type="SMART" id="SM00801">
    <property type="entry name" value="dDENN"/>
    <property type="match status" value="1"/>
</dbReference>
<sequence>MEALKAEIQEYCKDISTLADYFVTIGMSLENIKNHVMNNEALSPIILSQFPPIQREGAVIPAQLPMFCFPWGAEIVKGTTEVPSSLFNLVLTDEQGHLLYCTCLKVYEAYFHEEPSEGSPSRGVFKRADTRAKTGRPDTTQFPSFEMVEIEENENPFKKRSFTLGNLDELEGEIPNEEEVACMIPSFSFFCPTGALVPKCLVIVSRHPYFETFKKILNTFYKMSSARLDLPLECYISHFILQVPLPSRGHVEILYQIEAQQFRLSLPAVNRFPLLDINLGMLFYCLDLENMLFVFRCIATEQPIVFVSNNEDKLCTCTYALLALIFPFHWSLVYVPLLPEQLLDYLYSPVNYIYGVNIRSKEAIYNRCSETAVIVDLDNNKIECPFYTQNHTKKQTLPNLPEHYGKKLTKRIVSVLSKAGAGKSKPPKLSVPRLDEFATKNIREAFFQFFVSIFISYKKFLNYDWNENDNSSFFDRKGFLASVPENARFFLGEMIKSQTFANFCATRLRPRTIEEHCEGLLFDEHIIAKNNRSKLKYNKVPAPFISDQSQELHSKYQVPLISQVYVSKKEHTYNQFPDFDMNVFQEYGLPLTRPPKYSDNIDIPSPPQPSAPPTCKTDIECILSCWVEMWAACLWYQHEEEQSLRLKEALQVLELINSSFNGSLTSLYKLLFEACLNVNPSLALPIFSVMNTLQVMVDAGTVHLVQRVISKLSLKPQDIEMRKTRDSLLVTNSLLSDSTNLVNRKRRIFTRPGDIHIFAKQEVCFLVKELCKKCGKQLSLEEIKHGWRRQPYDYQSLCNNCQHGNFPQLRIRVGLEVGHISQNKTSSKEDTLFVSPQTLKALVTDILNEKDNKFHLNIEAMRVYNPMIFWNLVWHFNNLGLTFEFILPYEKDTENKKFFALNTDDGPNKQEEMLDGETQTLWSLEKVSEAIQKYNELINEIN</sequence>
<dbReference type="GO" id="GO:0031410">
    <property type="term" value="C:cytoplasmic vesicle"/>
    <property type="evidence" value="ECO:0007669"/>
    <property type="project" value="TreeGrafter"/>
</dbReference>
<dbReference type="PANTHER" id="PTHR12296:SF21">
    <property type="entry name" value="DENN DOMAIN-CONTAINING PROTEIN 3"/>
    <property type="match status" value="1"/>
</dbReference>
<dbReference type="PANTHER" id="PTHR12296">
    <property type="entry name" value="DENN DOMAIN-CONTAINING PROTEIN 4"/>
    <property type="match status" value="1"/>
</dbReference>
<dbReference type="Proteomes" id="UP001162131">
    <property type="component" value="Unassembled WGS sequence"/>
</dbReference>
<reference evidence="2" key="1">
    <citation type="submission" date="2021-09" db="EMBL/GenBank/DDBJ databases">
        <authorList>
            <consortium name="AG Swart"/>
            <person name="Singh M."/>
            <person name="Singh A."/>
            <person name="Seah K."/>
            <person name="Emmerich C."/>
        </authorList>
    </citation>
    <scope>NUCLEOTIDE SEQUENCE</scope>
    <source>
        <strain evidence="2">ATCC30299</strain>
    </source>
</reference>
<dbReference type="InterPro" id="IPR001194">
    <property type="entry name" value="cDENN_dom"/>
</dbReference>
<keyword evidence="3" id="KW-1185">Reference proteome</keyword>
<evidence type="ECO:0000313" key="3">
    <source>
        <dbReference type="Proteomes" id="UP001162131"/>
    </source>
</evidence>
<dbReference type="Gene3D" id="3.30.450.200">
    <property type="match status" value="1"/>
</dbReference>
<accession>A0AAU9IGK4</accession>
<dbReference type="InterPro" id="IPR051696">
    <property type="entry name" value="DENN_Domain_GEFs"/>
</dbReference>
<dbReference type="AlphaFoldDB" id="A0AAU9IGK4"/>
<dbReference type="InterPro" id="IPR005112">
    <property type="entry name" value="dDENN_dom"/>
</dbReference>
<dbReference type="InterPro" id="IPR037516">
    <property type="entry name" value="Tripartite_DENN"/>
</dbReference>
<dbReference type="EMBL" id="CAJZBQ010000010">
    <property type="protein sequence ID" value="CAG9313232.1"/>
    <property type="molecule type" value="Genomic_DNA"/>
</dbReference>
<evidence type="ECO:0000313" key="2">
    <source>
        <dbReference type="EMBL" id="CAG9313232.1"/>
    </source>
</evidence>
<protein>
    <recommendedName>
        <fullName evidence="1">UDENN domain-containing protein</fullName>
    </recommendedName>
</protein>
<feature type="domain" description="UDENN" evidence="1">
    <location>
        <begin position="27"/>
        <end position="514"/>
    </location>
</feature>